<dbReference type="EMBL" id="HBUF01377909">
    <property type="protein sequence ID" value="CAG6729115.1"/>
    <property type="molecule type" value="Transcribed_RNA"/>
</dbReference>
<dbReference type="EMBL" id="HBUF01547932">
    <property type="protein sequence ID" value="CAG6757807.1"/>
    <property type="molecule type" value="Transcribed_RNA"/>
</dbReference>
<dbReference type="EMBL" id="HBUF01377908">
    <property type="protein sequence ID" value="CAG6729112.1"/>
    <property type="molecule type" value="Transcribed_RNA"/>
</dbReference>
<reference evidence="2" key="1">
    <citation type="submission" date="2021-05" db="EMBL/GenBank/DDBJ databases">
        <authorList>
            <person name="Alioto T."/>
            <person name="Alioto T."/>
            <person name="Gomez Garrido J."/>
        </authorList>
    </citation>
    <scope>NUCLEOTIDE SEQUENCE</scope>
</reference>
<dbReference type="EMBL" id="HBUF01377906">
    <property type="protein sequence ID" value="CAG6729106.1"/>
    <property type="molecule type" value="Transcribed_RNA"/>
</dbReference>
<accession>A0A8D9A266</accession>
<evidence type="ECO:0000313" key="2">
    <source>
        <dbReference type="EMBL" id="CAG6757805.1"/>
    </source>
</evidence>
<dbReference type="EMBL" id="HBUF01006245">
    <property type="protein sequence ID" value="CAG6607038.1"/>
    <property type="molecule type" value="Transcribed_RNA"/>
</dbReference>
<dbReference type="EMBL" id="HBUF01211172">
    <property type="protein sequence ID" value="CAG6665589.1"/>
    <property type="molecule type" value="Transcribed_RNA"/>
</dbReference>
<evidence type="ECO:0000256" key="1">
    <source>
        <dbReference type="SAM" id="Phobius"/>
    </source>
</evidence>
<feature type="transmembrane region" description="Helical" evidence="1">
    <location>
        <begin position="91"/>
        <end position="119"/>
    </location>
</feature>
<dbReference type="EMBL" id="HBUF01547931">
    <property type="protein sequence ID" value="CAG6757805.1"/>
    <property type="molecule type" value="Transcribed_RNA"/>
</dbReference>
<keyword evidence="1" id="KW-1133">Transmembrane helix</keyword>
<feature type="transmembrane region" description="Helical" evidence="1">
    <location>
        <begin position="48"/>
        <end position="71"/>
    </location>
</feature>
<sequence length="128" mass="13541">MVSPTVGSLFSTNSLFASLSSVAVDVSFSSIVSSSLPSSIDSSSTAMFCIVDVLFLFKCSGISSLILLFVLELSLDASVLSVDVSGDSVLLAVVSFSLAEVLLSLVHNALNTFTFTYFLNISIFFSRK</sequence>
<keyword evidence="1" id="KW-0472">Membrane</keyword>
<dbReference type="EMBL" id="HBUF01377905">
    <property type="protein sequence ID" value="CAG6729104.1"/>
    <property type="molecule type" value="Transcribed_RNA"/>
</dbReference>
<dbReference type="AlphaFoldDB" id="A0A8D9A266"/>
<protein>
    <submittedName>
        <fullName evidence="2">Uncharacterized protein</fullName>
    </submittedName>
</protein>
<dbReference type="EMBL" id="HBUF01547933">
    <property type="protein sequence ID" value="CAG6757810.1"/>
    <property type="molecule type" value="Transcribed_RNA"/>
</dbReference>
<dbReference type="EMBL" id="HBUF01547934">
    <property type="protein sequence ID" value="CAG6757813.1"/>
    <property type="molecule type" value="Transcribed_RNA"/>
</dbReference>
<dbReference type="EMBL" id="HBUF01547930">
    <property type="protein sequence ID" value="CAG6757803.1"/>
    <property type="molecule type" value="Transcribed_RNA"/>
</dbReference>
<keyword evidence="1" id="KW-0812">Transmembrane</keyword>
<organism evidence="2">
    <name type="scientific">Cacopsylla melanoneura</name>
    <dbReference type="NCBI Taxonomy" id="428564"/>
    <lineage>
        <taxon>Eukaryota</taxon>
        <taxon>Metazoa</taxon>
        <taxon>Ecdysozoa</taxon>
        <taxon>Arthropoda</taxon>
        <taxon>Hexapoda</taxon>
        <taxon>Insecta</taxon>
        <taxon>Pterygota</taxon>
        <taxon>Neoptera</taxon>
        <taxon>Paraneoptera</taxon>
        <taxon>Hemiptera</taxon>
        <taxon>Sternorrhyncha</taxon>
        <taxon>Psylloidea</taxon>
        <taxon>Psyllidae</taxon>
        <taxon>Psyllinae</taxon>
        <taxon>Cacopsylla</taxon>
    </lineage>
</organism>
<name>A0A8D9A266_9HEMI</name>
<dbReference type="EMBL" id="HBUF01006246">
    <property type="protein sequence ID" value="CAG6607041.1"/>
    <property type="molecule type" value="Transcribed_RNA"/>
</dbReference>
<dbReference type="EMBL" id="HBUF01006247">
    <property type="protein sequence ID" value="CAG6607043.1"/>
    <property type="molecule type" value="Transcribed_RNA"/>
</dbReference>
<dbReference type="EMBL" id="HBUF01377907">
    <property type="protein sequence ID" value="CAG6729109.1"/>
    <property type="molecule type" value="Transcribed_RNA"/>
</dbReference>
<proteinExistence type="predicted"/>
<dbReference type="EMBL" id="HBUF01211175">
    <property type="protein sequence ID" value="CAG6665597.1"/>
    <property type="molecule type" value="Transcribed_RNA"/>
</dbReference>
<dbReference type="EMBL" id="HBUF01211173">
    <property type="protein sequence ID" value="CAG6665592.1"/>
    <property type="molecule type" value="Transcribed_RNA"/>
</dbReference>
<feature type="transmembrane region" description="Helical" evidence="1">
    <location>
        <begin position="15"/>
        <end position="36"/>
    </location>
</feature>